<dbReference type="InterPro" id="IPR001509">
    <property type="entry name" value="Epimerase_deHydtase"/>
</dbReference>
<proteinExistence type="predicted"/>
<dbReference type="SUPFAM" id="SSF51735">
    <property type="entry name" value="NAD(P)-binding Rossmann-fold domains"/>
    <property type="match status" value="1"/>
</dbReference>
<gene>
    <name evidence="2" type="ORF">D1627_12820</name>
</gene>
<sequence>MIFVTGGSGLIGSFLIPELVRQGHQVKALYRGQTPAIAYADQVLWVEGDILDPVMLRDALQGATHVFHCAGLVSYAPQDEELLKQINIEGTANIVDACLEAGSIKLCHVSSIAAVGRPKNKAILTEQAKWDPAADLSAYASSKYFGELEVWRGVAEGLDAVIVNPSIILGPADWSRSSTQLFKYVYNERLYYTAGEANFVDVRDVIETMLRLAFSEISGERFILNAEKLSYKTFFEQVANCFDKKAPALKVPPFVAEVVWRLEHARSWLTGRRPLITKDTARVAKKTHFFSNDKVKKALGFEFRPVAESVQWVCTELGRQAGKAALQKAE</sequence>
<dbReference type="PANTHER" id="PTHR48079">
    <property type="entry name" value="PROTEIN YEEZ"/>
    <property type="match status" value="1"/>
</dbReference>
<evidence type="ECO:0000313" key="3">
    <source>
        <dbReference type="Proteomes" id="UP000266005"/>
    </source>
</evidence>
<dbReference type="InterPro" id="IPR036291">
    <property type="entry name" value="NAD(P)-bd_dom_sf"/>
</dbReference>
<evidence type="ECO:0000313" key="2">
    <source>
        <dbReference type="EMBL" id="RIJ36715.1"/>
    </source>
</evidence>
<name>A0A399S574_9BACT</name>
<dbReference type="Pfam" id="PF01370">
    <property type="entry name" value="Epimerase"/>
    <property type="match status" value="1"/>
</dbReference>
<dbReference type="EMBL" id="QWGE01000004">
    <property type="protein sequence ID" value="RIJ36715.1"/>
    <property type="molecule type" value="Genomic_DNA"/>
</dbReference>
<accession>A0A399S574</accession>
<dbReference type="InterPro" id="IPR051783">
    <property type="entry name" value="NAD(P)-dependent_oxidoreduct"/>
</dbReference>
<keyword evidence="3" id="KW-1185">Reference proteome</keyword>
<dbReference type="PANTHER" id="PTHR48079:SF6">
    <property type="entry name" value="NAD(P)-BINDING DOMAIN-CONTAINING PROTEIN-RELATED"/>
    <property type="match status" value="1"/>
</dbReference>
<feature type="domain" description="NAD-dependent epimerase/dehydratase" evidence="1">
    <location>
        <begin position="2"/>
        <end position="213"/>
    </location>
</feature>
<reference evidence="3" key="1">
    <citation type="submission" date="2018-08" db="EMBL/GenBank/DDBJ databases">
        <title>Mucilaginibacter sp. MYSH2.</title>
        <authorList>
            <person name="Seo T."/>
        </authorList>
    </citation>
    <scope>NUCLEOTIDE SEQUENCE [LARGE SCALE GENOMIC DNA]</scope>
    <source>
        <strain evidence="3">KIRAN</strain>
    </source>
</reference>
<dbReference type="OrthoDB" id="596910at2"/>
<dbReference type="RefSeq" id="WP_119432662.1">
    <property type="nucleotide sequence ID" value="NZ_QWGE01000004.1"/>
</dbReference>
<comment type="caution">
    <text evidence="2">The sequence shown here is derived from an EMBL/GenBank/DDBJ whole genome shotgun (WGS) entry which is preliminary data.</text>
</comment>
<evidence type="ECO:0000259" key="1">
    <source>
        <dbReference type="Pfam" id="PF01370"/>
    </source>
</evidence>
<dbReference type="AlphaFoldDB" id="A0A399S574"/>
<dbReference type="Gene3D" id="3.40.50.720">
    <property type="entry name" value="NAD(P)-binding Rossmann-like Domain"/>
    <property type="match status" value="1"/>
</dbReference>
<dbReference type="GO" id="GO:0005737">
    <property type="term" value="C:cytoplasm"/>
    <property type="evidence" value="ECO:0007669"/>
    <property type="project" value="TreeGrafter"/>
</dbReference>
<protein>
    <submittedName>
        <fullName evidence="2">NAD-dependent epimerase/dehydratase family protein</fullName>
    </submittedName>
</protein>
<dbReference type="GO" id="GO:0004029">
    <property type="term" value="F:aldehyde dehydrogenase (NAD+) activity"/>
    <property type="evidence" value="ECO:0007669"/>
    <property type="project" value="TreeGrafter"/>
</dbReference>
<organism evidence="2 3">
    <name type="scientific">Pontibacter oryzae</name>
    <dbReference type="NCBI Taxonomy" id="2304593"/>
    <lineage>
        <taxon>Bacteria</taxon>
        <taxon>Pseudomonadati</taxon>
        <taxon>Bacteroidota</taxon>
        <taxon>Cytophagia</taxon>
        <taxon>Cytophagales</taxon>
        <taxon>Hymenobacteraceae</taxon>
        <taxon>Pontibacter</taxon>
    </lineage>
</organism>
<dbReference type="Proteomes" id="UP000266005">
    <property type="component" value="Unassembled WGS sequence"/>
</dbReference>